<name>A0A0M3JCR1_ANISI</name>
<reference evidence="4" key="1">
    <citation type="submission" date="2017-02" db="UniProtKB">
        <authorList>
            <consortium name="WormBaseParasite"/>
        </authorList>
    </citation>
    <scope>IDENTIFICATION</scope>
</reference>
<keyword evidence="1" id="KW-0812">Transmembrane</keyword>
<organism evidence="4">
    <name type="scientific">Anisakis simplex</name>
    <name type="common">Herring worm</name>
    <dbReference type="NCBI Taxonomy" id="6269"/>
    <lineage>
        <taxon>Eukaryota</taxon>
        <taxon>Metazoa</taxon>
        <taxon>Ecdysozoa</taxon>
        <taxon>Nematoda</taxon>
        <taxon>Chromadorea</taxon>
        <taxon>Rhabditida</taxon>
        <taxon>Spirurina</taxon>
        <taxon>Ascaridomorpha</taxon>
        <taxon>Ascaridoidea</taxon>
        <taxon>Anisakidae</taxon>
        <taxon>Anisakis</taxon>
        <taxon>Anisakis simplex complex</taxon>
    </lineage>
</organism>
<evidence type="ECO:0000256" key="1">
    <source>
        <dbReference type="SAM" id="Phobius"/>
    </source>
</evidence>
<dbReference type="GO" id="GO:0018996">
    <property type="term" value="P:molting cycle, collagen and cuticulin-based cuticle"/>
    <property type="evidence" value="ECO:0007669"/>
    <property type="project" value="TreeGrafter"/>
</dbReference>
<dbReference type="InterPro" id="IPR051697">
    <property type="entry name" value="Patched_domain-protein"/>
</dbReference>
<dbReference type="PANTHER" id="PTHR10796">
    <property type="entry name" value="PATCHED-RELATED"/>
    <property type="match status" value="1"/>
</dbReference>
<dbReference type="Proteomes" id="UP000267096">
    <property type="component" value="Unassembled WGS sequence"/>
</dbReference>
<keyword evidence="1" id="KW-0472">Membrane</keyword>
<dbReference type="EMBL" id="UYRR01009909">
    <property type="protein sequence ID" value="VDK25146.1"/>
    <property type="molecule type" value="Genomic_DNA"/>
</dbReference>
<dbReference type="PANTHER" id="PTHR10796:SF90">
    <property type="entry name" value="SSD DOMAIN-CONTAINING PROTEIN"/>
    <property type="match status" value="1"/>
</dbReference>
<accession>A0A0M3JCR1</accession>
<keyword evidence="1" id="KW-1133">Transmembrane helix</keyword>
<protein>
    <submittedName>
        <fullName evidence="2 4">Uncharacterized protein</fullName>
    </submittedName>
</protein>
<proteinExistence type="predicted"/>
<dbReference type="GO" id="GO:0030659">
    <property type="term" value="C:cytoplasmic vesicle membrane"/>
    <property type="evidence" value="ECO:0007669"/>
    <property type="project" value="TreeGrafter"/>
</dbReference>
<gene>
    <name evidence="2" type="ORF">ASIM_LOCUS5195</name>
</gene>
<sequence>MKLEVDSFMRCVLIYYCRLIGHRLFTIVLTGALITYWYFAILGALTIKTRLDTVKILPKNSPIQAPNRILSDIIWAEYHPVTVLVNKPLDIRSVEQMNRFWQMVDQFESLPQCRGEYYDFN</sequence>
<reference evidence="2 3" key="2">
    <citation type="submission" date="2018-11" db="EMBL/GenBank/DDBJ databases">
        <authorList>
            <consortium name="Pathogen Informatics"/>
        </authorList>
    </citation>
    <scope>NUCLEOTIDE SEQUENCE [LARGE SCALE GENOMIC DNA]</scope>
</reference>
<evidence type="ECO:0000313" key="2">
    <source>
        <dbReference type="EMBL" id="VDK25146.1"/>
    </source>
</evidence>
<evidence type="ECO:0000313" key="4">
    <source>
        <dbReference type="WBParaSite" id="ASIM_0000539401-mRNA-1"/>
    </source>
</evidence>
<dbReference type="GO" id="GO:0005886">
    <property type="term" value="C:plasma membrane"/>
    <property type="evidence" value="ECO:0007669"/>
    <property type="project" value="TreeGrafter"/>
</dbReference>
<keyword evidence="3" id="KW-1185">Reference proteome</keyword>
<feature type="transmembrane region" description="Helical" evidence="1">
    <location>
        <begin position="24"/>
        <end position="47"/>
    </location>
</feature>
<evidence type="ECO:0000313" key="3">
    <source>
        <dbReference type="Proteomes" id="UP000267096"/>
    </source>
</evidence>
<dbReference type="AlphaFoldDB" id="A0A0M3JCR1"/>
<dbReference type="WBParaSite" id="ASIM_0000539401-mRNA-1">
    <property type="protein sequence ID" value="ASIM_0000539401-mRNA-1"/>
    <property type="gene ID" value="ASIM_0000539401"/>
</dbReference>
<dbReference type="OrthoDB" id="6510177at2759"/>
<dbReference type="GO" id="GO:0006897">
    <property type="term" value="P:endocytosis"/>
    <property type="evidence" value="ECO:0007669"/>
    <property type="project" value="TreeGrafter"/>
</dbReference>